<name>A7EY08_SCLS1</name>
<dbReference type="RefSeq" id="XP_001588676.1">
    <property type="nucleotide sequence ID" value="XM_001588626.1"/>
</dbReference>
<dbReference type="AlphaFoldDB" id="A7EY08"/>
<dbReference type="GeneID" id="5484920"/>
<protein>
    <submittedName>
        <fullName evidence="1">Uncharacterized protein</fullName>
    </submittedName>
</protein>
<evidence type="ECO:0000313" key="1">
    <source>
        <dbReference type="EMBL" id="EDN94350.1"/>
    </source>
</evidence>
<dbReference type="KEGG" id="ssl:SS1G_10223"/>
<dbReference type="HOGENOM" id="CLU_3320292_0_0_1"/>
<dbReference type="EMBL" id="CH476635">
    <property type="protein sequence ID" value="EDN94350.1"/>
    <property type="molecule type" value="Genomic_DNA"/>
</dbReference>
<sequence>MDMMIDVRIFQVSIEEMVCRFDRSCQVEMENGMKGKKAS</sequence>
<dbReference type="InParanoid" id="A7EY08"/>
<organism evidence="1 2">
    <name type="scientific">Sclerotinia sclerotiorum (strain ATCC 18683 / 1980 / Ss-1)</name>
    <name type="common">White mold</name>
    <name type="synonym">Whetzelinia sclerotiorum</name>
    <dbReference type="NCBI Taxonomy" id="665079"/>
    <lineage>
        <taxon>Eukaryota</taxon>
        <taxon>Fungi</taxon>
        <taxon>Dikarya</taxon>
        <taxon>Ascomycota</taxon>
        <taxon>Pezizomycotina</taxon>
        <taxon>Leotiomycetes</taxon>
        <taxon>Helotiales</taxon>
        <taxon>Sclerotiniaceae</taxon>
        <taxon>Sclerotinia</taxon>
    </lineage>
</organism>
<reference evidence="2" key="1">
    <citation type="journal article" date="2011" name="PLoS Genet.">
        <title>Genomic analysis of the necrotrophic fungal pathogens Sclerotinia sclerotiorum and Botrytis cinerea.</title>
        <authorList>
            <person name="Amselem J."/>
            <person name="Cuomo C.A."/>
            <person name="van Kan J.A."/>
            <person name="Viaud M."/>
            <person name="Benito E.P."/>
            <person name="Couloux A."/>
            <person name="Coutinho P.M."/>
            <person name="de Vries R.P."/>
            <person name="Dyer P.S."/>
            <person name="Fillinger S."/>
            <person name="Fournier E."/>
            <person name="Gout L."/>
            <person name="Hahn M."/>
            <person name="Kohn L."/>
            <person name="Lapalu N."/>
            <person name="Plummer K.M."/>
            <person name="Pradier J.M."/>
            <person name="Quevillon E."/>
            <person name="Sharon A."/>
            <person name="Simon A."/>
            <person name="ten Have A."/>
            <person name="Tudzynski B."/>
            <person name="Tudzynski P."/>
            <person name="Wincker P."/>
            <person name="Andrew M."/>
            <person name="Anthouard V."/>
            <person name="Beever R.E."/>
            <person name="Beffa R."/>
            <person name="Benoit I."/>
            <person name="Bouzid O."/>
            <person name="Brault B."/>
            <person name="Chen Z."/>
            <person name="Choquer M."/>
            <person name="Collemare J."/>
            <person name="Cotton P."/>
            <person name="Danchin E.G."/>
            <person name="Da Silva C."/>
            <person name="Gautier A."/>
            <person name="Giraud C."/>
            <person name="Giraud T."/>
            <person name="Gonzalez C."/>
            <person name="Grossetete S."/>
            <person name="Guldener U."/>
            <person name="Henrissat B."/>
            <person name="Howlett B.J."/>
            <person name="Kodira C."/>
            <person name="Kretschmer M."/>
            <person name="Lappartient A."/>
            <person name="Leroch M."/>
            <person name="Levis C."/>
            <person name="Mauceli E."/>
            <person name="Neuveglise C."/>
            <person name="Oeser B."/>
            <person name="Pearson M."/>
            <person name="Poulain J."/>
            <person name="Poussereau N."/>
            <person name="Quesneville H."/>
            <person name="Rascle C."/>
            <person name="Schumacher J."/>
            <person name="Segurens B."/>
            <person name="Sexton A."/>
            <person name="Silva E."/>
            <person name="Sirven C."/>
            <person name="Soanes D.M."/>
            <person name="Talbot N.J."/>
            <person name="Templeton M."/>
            <person name="Yandava C."/>
            <person name="Yarden O."/>
            <person name="Zeng Q."/>
            <person name="Rollins J.A."/>
            <person name="Lebrun M.H."/>
            <person name="Dickman M."/>
        </authorList>
    </citation>
    <scope>NUCLEOTIDE SEQUENCE [LARGE SCALE GENOMIC DNA]</scope>
    <source>
        <strain evidence="2">ATCC 18683 / 1980 / Ss-1</strain>
    </source>
</reference>
<proteinExistence type="predicted"/>
<dbReference type="Proteomes" id="UP000001312">
    <property type="component" value="Unassembled WGS sequence"/>
</dbReference>
<accession>A7EY08</accession>
<gene>
    <name evidence="1" type="ORF">SS1G_10223</name>
</gene>
<evidence type="ECO:0000313" key="2">
    <source>
        <dbReference type="Proteomes" id="UP000001312"/>
    </source>
</evidence>
<keyword evidence="2" id="KW-1185">Reference proteome</keyword>